<evidence type="ECO:0000313" key="2">
    <source>
        <dbReference type="Proteomes" id="UP000292082"/>
    </source>
</evidence>
<dbReference type="InterPro" id="IPR011333">
    <property type="entry name" value="SKP1/BTB/POZ_sf"/>
</dbReference>
<gene>
    <name evidence="1" type="ORF">BD310DRAFT_888722</name>
</gene>
<dbReference type="EMBL" id="ML145233">
    <property type="protein sequence ID" value="TBU52878.1"/>
    <property type="molecule type" value="Genomic_DNA"/>
</dbReference>
<evidence type="ECO:0000313" key="1">
    <source>
        <dbReference type="EMBL" id="TBU52878.1"/>
    </source>
</evidence>
<protein>
    <recommendedName>
        <fullName evidence="3">BTB domain-containing protein</fullName>
    </recommendedName>
</protein>
<accession>A0A4Q9PDW3</accession>
<evidence type="ECO:0008006" key="3">
    <source>
        <dbReference type="Google" id="ProtNLM"/>
    </source>
</evidence>
<dbReference type="AlphaFoldDB" id="A0A4Q9PDW3"/>
<sequence length="304" mass="34660">MTKRYTIANAPFDDTATSDFFILTSDDVKFLVHRLVFSLTSPRLHNLIEGVKFLEMPESSLIWDNFLRLCYPVAEPALTLDDAEQLLSIACAYEATCVISRMRNVLIRPEYLEKEPHRVYALALFSGMDDLAAVAARHTLRHPATLPTFPEARRLRGDALVSLLQYRELCAGAAKEVVKIKDETIPAWIVAETRQQCFFLYCDKGWACWTTQRKLWWKGAAFGVRYISKYWLTYMESVEAALGERPDGSVARTQTFIDKAIETAADCKRCRKLASRDLDSFSRILEEEINKAITTVQLDVKLEA</sequence>
<dbReference type="Proteomes" id="UP000292082">
    <property type="component" value="Unassembled WGS sequence"/>
</dbReference>
<name>A0A4Q9PDW3_9APHY</name>
<dbReference type="SUPFAM" id="SSF54695">
    <property type="entry name" value="POZ domain"/>
    <property type="match status" value="1"/>
</dbReference>
<keyword evidence="2" id="KW-1185">Reference proteome</keyword>
<proteinExistence type="predicted"/>
<organism evidence="1 2">
    <name type="scientific">Dichomitus squalens</name>
    <dbReference type="NCBI Taxonomy" id="114155"/>
    <lineage>
        <taxon>Eukaryota</taxon>
        <taxon>Fungi</taxon>
        <taxon>Dikarya</taxon>
        <taxon>Basidiomycota</taxon>
        <taxon>Agaricomycotina</taxon>
        <taxon>Agaricomycetes</taxon>
        <taxon>Polyporales</taxon>
        <taxon>Polyporaceae</taxon>
        <taxon>Dichomitus</taxon>
    </lineage>
</organism>
<reference evidence="1 2" key="1">
    <citation type="submission" date="2019-01" db="EMBL/GenBank/DDBJ databases">
        <title>Draft genome sequences of three monokaryotic isolates of the white-rot basidiomycete fungus Dichomitus squalens.</title>
        <authorList>
            <consortium name="DOE Joint Genome Institute"/>
            <person name="Lopez S.C."/>
            <person name="Andreopoulos B."/>
            <person name="Pangilinan J."/>
            <person name="Lipzen A."/>
            <person name="Riley R."/>
            <person name="Ahrendt S."/>
            <person name="Ng V."/>
            <person name="Barry K."/>
            <person name="Daum C."/>
            <person name="Grigoriev I.V."/>
            <person name="Hilden K.S."/>
            <person name="Makela M.R."/>
            <person name="de Vries R.P."/>
        </authorList>
    </citation>
    <scope>NUCLEOTIDE SEQUENCE [LARGE SCALE GENOMIC DNA]</scope>
    <source>
        <strain evidence="1 2">CBS 464.89</strain>
    </source>
</reference>